<dbReference type="Proteomes" id="UP001189122">
    <property type="component" value="Unassembled WGS sequence"/>
</dbReference>
<gene>
    <name evidence="5" type="ORF">SI7747_03003415</name>
</gene>
<feature type="coiled-coil region" evidence="3">
    <location>
        <begin position="305"/>
        <end position="339"/>
    </location>
</feature>
<dbReference type="GO" id="GO:0005829">
    <property type="term" value="C:cytosol"/>
    <property type="evidence" value="ECO:0007669"/>
    <property type="project" value="TreeGrafter"/>
</dbReference>
<feature type="compositionally biased region" description="Basic residues" evidence="4">
    <location>
        <begin position="475"/>
        <end position="484"/>
    </location>
</feature>
<dbReference type="GO" id="GO:0009903">
    <property type="term" value="P:chloroplast avoidance movement"/>
    <property type="evidence" value="ECO:0007669"/>
    <property type="project" value="TreeGrafter"/>
</dbReference>
<feature type="region of interest" description="Disordered" evidence="4">
    <location>
        <begin position="363"/>
        <end position="400"/>
    </location>
</feature>
<evidence type="ECO:0000313" key="5">
    <source>
        <dbReference type="EMBL" id="CAA2617246.1"/>
    </source>
</evidence>
<evidence type="ECO:0000256" key="3">
    <source>
        <dbReference type="SAM" id="Coils"/>
    </source>
</evidence>
<dbReference type="GO" id="GO:0009904">
    <property type="term" value="P:chloroplast accumulation movement"/>
    <property type="evidence" value="ECO:0007669"/>
    <property type="project" value="TreeGrafter"/>
</dbReference>
<keyword evidence="2 3" id="KW-0175">Coiled coil</keyword>
<reference evidence="5 6" key="1">
    <citation type="submission" date="2019-12" db="EMBL/GenBank/DDBJ databases">
        <authorList>
            <person name="Scholz U."/>
            <person name="Mascher M."/>
            <person name="Fiebig A."/>
        </authorList>
    </citation>
    <scope>NUCLEOTIDE SEQUENCE</scope>
</reference>
<organism evidence="5">
    <name type="scientific">Spirodela intermedia</name>
    <name type="common">Intermediate duckweed</name>
    <dbReference type="NCBI Taxonomy" id="51605"/>
    <lineage>
        <taxon>Eukaryota</taxon>
        <taxon>Viridiplantae</taxon>
        <taxon>Streptophyta</taxon>
        <taxon>Embryophyta</taxon>
        <taxon>Tracheophyta</taxon>
        <taxon>Spermatophyta</taxon>
        <taxon>Magnoliopsida</taxon>
        <taxon>Liliopsida</taxon>
        <taxon>Araceae</taxon>
        <taxon>Lemnoideae</taxon>
        <taxon>Spirodela</taxon>
    </lineage>
</organism>
<dbReference type="InterPro" id="IPR008545">
    <property type="entry name" value="Web"/>
</dbReference>
<feature type="coiled-coil region" evidence="3">
    <location>
        <begin position="148"/>
        <end position="238"/>
    </location>
</feature>
<dbReference type="PANTHER" id="PTHR32054">
    <property type="entry name" value="HEAVY CHAIN, PUTATIVE, EXPRESSED-RELATED-RELATED"/>
    <property type="match status" value="1"/>
</dbReference>
<dbReference type="AlphaFoldDB" id="A0A7I8IJ07"/>
<accession>A0A7I8IJ07</accession>
<feature type="region of interest" description="Disordered" evidence="4">
    <location>
        <begin position="454"/>
        <end position="484"/>
    </location>
</feature>
<dbReference type="PANTHER" id="PTHR32054:SF4">
    <property type="entry name" value="OS07G0677900 PROTEIN"/>
    <property type="match status" value="1"/>
</dbReference>
<evidence type="ECO:0000256" key="4">
    <source>
        <dbReference type="SAM" id="MobiDB-lite"/>
    </source>
</evidence>
<sequence>MARREVSVRPPLISLPQGHHSIADADFLVIKEQTANLEKDLIVKERETLDVLKELEATKMIVDGLKTKIKEEASEISKISEKNPDSTRIHPIVETELKAASRTENCLNQIKESRRSKPSPGLILMELKQAKVNLTRATSDLVDIRASVESLYSQIENERTMLDETRERISSNSSKISDLEKELHQTRLMIQFTKNDGNGGCMYPPDISQELHKLNSEVLKMRAEIERTKASIKTAEIRFLAAKKMEEAAKAAEASTLAEIKALTDSDNPPEVLEKKSSMITLTTEEYESLGKKAQQADELSTERIKSAMAEVEEANRSKQELLQKVEEATLELKTSRKALMEALSRVESANQGKLAVEEALRRWRSEHHSQRRRPSHSTTRFKNPGPVHHHHHQRRDSKMLDVNGCSLVADGSKPVLRPTLSIGQILSRKLYGSGDLEAATQVALQAQPKVSLGQMLSRRQGSPSPPLSEDKATARRRMIPSKRKKFGFAGLSHLLANQNKKKMKAKKKRKKKLQQPS</sequence>
<proteinExistence type="inferred from homology"/>
<keyword evidence="6" id="KW-1185">Reference proteome</keyword>
<evidence type="ECO:0000256" key="1">
    <source>
        <dbReference type="ARBA" id="ARBA00005485"/>
    </source>
</evidence>
<dbReference type="EMBL" id="LR743590">
    <property type="protein sequence ID" value="CAA2617246.1"/>
    <property type="molecule type" value="Genomic_DNA"/>
</dbReference>
<evidence type="ECO:0000313" key="6">
    <source>
        <dbReference type="Proteomes" id="UP001189122"/>
    </source>
</evidence>
<feature type="region of interest" description="Disordered" evidence="4">
    <location>
        <begin position="496"/>
        <end position="518"/>
    </location>
</feature>
<name>A0A7I8IJ07_SPIIN</name>
<evidence type="ECO:0000256" key="2">
    <source>
        <dbReference type="ARBA" id="ARBA00023054"/>
    </source>
</evidence>
<protein>
    <submittedName>
        <fullName evidence="5">Uncharacterized protein</fullName>
    </submittedName>
</protein>
<comment type="similarity">
    <text evidence="1">Belongs to the WEB family.</text>
</comment>
<feature type="compositionally biased region" description="Basic residues" evidence="4">
    <location>
        <begin position="500"/>
        <end position="518"/>
    </location>
</feature>
<dbReference type="Pfam" id="PF05701">
    <property type="entry name" value="WEMBL"/>
    <property type="match status" value="1"/>
</dbReference>
<dbReference type="EMBL" id="CACRZD030000003">
    <property type="protein sequence ID" value="CAA6656944.1"/>
    <property type="molecule type" value="Genomic_DNA"/>
</dbReference>